<dbReference type="GO" id="GO:0000976">
    <property type="term" value="F:transcription cis-regulatory region binding"/>
    <property type="evidence" value="ECO:0007669"/>
    <property type="project" value="TreeGrafter"/>
</dbReference>
<dbReference type="InterPro" id="IPR001647">
    <property type="entry name" value="HTH_TetR"/>
</dbReference>
<dbReference type="GO" id="GO:0045892">
    <property type="term" value="P:negative regulation of DNA-templated transcription"/>
    <property type="evidence" value="ECO:0007669"/>
    <property type="project" value="InterPro"/>
</dbReference>
<dbReference type="PROSITE" id="PS01081">
    <property type="entry name" value="HTH_TETR_1"/>
    <property type="match status" value="1"/>
</dbReference>
<gene>
    <name evidence="7" type="ORF">Asera_19460</name>
</gene>
<keyword evidence="8" id="KW-1185">Reference proteome</keyword>
<dbReference type="PROSITE" id="PS50977">
    <property type="entry name" value="HTH_TETR_2"/>
    <property type="match status" value="1"/>
</dbReference>
<dbReference type="Gene3D" id="1.10.10.60">
    <property type="entry name" value="Homeodomain-like"/>
    <property type="match status" value="1"/>
</dbReference>
<keyword evidence="3 5" id="KW-0238">DNA-binding</keyword>
<evidence type="ECO:0000259" key="6">
    <source>
        <dbReference type="PROSITE" id="PS50977"/>
    </source>
</evidence>
<dbReference type="Pfam" id="PF00440">
    <property type="entry name" value="TetR_N"/>
    <property type="match status" value="1"/>
</dbReference>
<dbReference type="InterPro" id="IPR050109">
    <property type="entry name" value="HTH-type_TetR-like_transc_reg"/>
</dbReference>
<evidence type="ECO:0000313" key="8">
    <source>
        <dbReference type="Proteomes" id="UP000680750"/>
    </source>
</evidence>
<evidence type="ECO:0000256" key="2">
    <source>
        <dbReference type="ARBA" id="ARBA00023015"/>
    </source>
</evidence>
<proteinExistence type="predicted"/>
<dbReference type="Gene3D" id="1.10.357.10">
    <property type="entry name" value="Tetracycline Repressor, domain 2"/>
    <property type="match status" value="1"/>
</dbReference>
<keyword evidence="4" id="KW-0804">Transcription</keyword>
<evidence type="ECO:0000256" key="3">
    <source>
        <dbReference type="ARBA" id="ARBA00023125"/>
    </source>
</evidence>
<dbReference type="SUPFAM" id="SSF46689">
    <property type="entry name" value="Homeodomain-like"/>
    <property type="match status" value="1"/>
</dbReference>
<evidence type="ECO:0000256" key="5">
    <source>
        <dbReference type="PROSITE-ProRule" id="PRU00335"/>
    </source>
</evidence>
<dbReference type="InterPro" id="IPR009057">
    <property type="entry name" value="Homeodomain-like_sf"/>
</dbReference>
<dbReference type="InterPro" id="IPR003012">
    <property type="entry name" value="Tet_transcr_reg_TetR"/>
</dbReference>
<dbReference type="PANTHER" id="PTHR30055:SF151">
    <property type="entry name" value="TRANSCRIPTIONAL REGULATORY PROTEIN"/>
    <property type="match status" value="1"/>
</dbReference>
<evidence type="ECO:0000256" key="1">
    <source>
        <dbReference type="ARBA" id="ARBA00022491"/>
    </source>
</evidence>
<protein>
    <submittedName>
        <fullName evidence="7">TetR family transcriptional regulator</fullName>
    </submittedName>
</protein>
<dbReference type="PRINTS" id="PR00400">
    <property type="entry name" value="TETREPRESSOR"/>
</dbReference>
<dbReference type="PANTHER" id="PTHR30055">
    <property type="entry name" value="HTH-TYPE TRANSCRIPTIONAL REGULATOR RUTR"/>
    <property type="match status" value="1"/>
</dbReference>
<dbReference type="Pfam" id="PF02909">
    <property type="entry name" value="TetR_C_1"/>
    <property type="match status" value="1"/>
</dbReference>
<accession>A0A810L0T6</accession>
<dbReference type="OrthoDB" id="3819648at2"/>
<dbReference type="InterPro" id="IPR023772">
    <property type="entry name" value="DNA-bd_HTH_TetR-type_CS"/>
</dbReference>
<evidence type="ECO:0000256" key="4">
    <source>
        <dbReference type="ARBA" id="ARBA00023163"/>
    </source>
</evidence>
<dbReference type="InterPro" id="IPR004111">
    <property type="entry name" value="Repressor_TetR_C"/>
</dbReference>
<dbReference type="KEGG" id="aser:Asera_19460"/>
<dbReference type="Proteomes" id="UP000680750">
    <property type="component" value="Chromosome"/>
</dbReference>
<dbReference type="EMBL" id="AP023354">
    <property type="protein sequence ID" value="BCJ27838.1"/>
    <property type="molecule type" value="Genomic_DNA"/>
</dbReference>
<reference evidence="7" key="1">
    <citation type="submission" date="2020-08" db="EMBL/GenBank/DDBJ databases">
        <title>Whole genome shotgun sequence of Actinocatenispora sera NBRC 101916.</title>
        <authorList>
            <person name="Komaki H."/>
            <person name="Tamura T."/>
        </authorList>
    </citation>
    <scope>NUCLEOTIDE SEQUENCE</scope>
    <source>
        <strain evidence="7">NBRC 101916</strain>
    </source>
</reference>
<dbReference type="GO" id="GO:0003700">
    <property type="term" value="F:DNA-binding transcription factor activity"/>
    <property type="evidence" value="ECO:0007669"/>
    <property type="project" value="TreeGrafter"/>
</dbReference>
<dbReference type="InterPro" id="IPR036271">
    <property type="entry name" value="Tet_transcr_reg_TetR-rel_C_sf"/>
</dbReference>
<organism evidence="7 8">
    <name type="scientific">Actinocatenispora sera</name>
    <dbReference type="NCBI Taxonomy" id="390989"/>
    <lineage>
        <taxon>Bacteria</taxon>
        <taxon>Bacillati</taxon>
        <taxon>Actinomycetota</taxon>
        <taxon>Actinomycetes</taxon>
        <taxon>Micromonosporales</taxon>
        <taxon>Micromonosporaceae</taxon>
        <taxon>Actinocatenispora</taxon>
    </lineage>
</organism>
<dbReference type="PRINTS" id="PR00455">
    <property type="entry name" value="HTHTETR"/>
</dbReference>
<feature type="DNA-binding region" description="H-T-H motif" evidence="5">
    <location>
        <begin position="39"/>
        <end position="58"/>
    </location>
</feature>
<evidence type="ECO:0000313" key="7">
    <source>
        <dbReference type="EMBL" id="BCJ27838.1"/>
    </source>
</evidence>
<dbReference type="GO" id="GO:0046677">
    <property type="term" value="P:response to antibiotic"/>
    <property type="evidence" value="ECO:0007669"/>
    <property type="project" value="InterPro"/>
</dbReference>
<name>A0A810L0T6_9ACTN</name>
<keyword evidence="2" id="KW-0805">Transcription regulation</keyword>
<sequence>MFTLTTRVPGWQTVRVSRRDEVLHAALDLLDEVGLDALTTRRLAERLGVQPGALYRHFPSKRALLTAMVEAVTMDDGTPAASGRWDEMLRSGAMEYRNRLLRHRDGARLVATGVRPDQAAAQQGWHRMIAMVRGSGLDQAGAMAAVDTVFAYANGFTIEEQARSDFPPTPAQRAERDAAFHTGLALILTGITTTASARAAQRAEPTP</sequence>
<dbReference type="AlphaFoldDB" id="A0A810L0T6"/>
<feature type="domain" description="HTH tetR-type" evidence="6">
    <location>
        <begin position="16"/>
        <end position="76"/>
    </location>
</feature>
<dbReference type="SUPFAM" id="SSF48498">
    <property type="entry name" value="Tetracyclin repressor-like, C-terminal domain"/>
    <property type="match status" value="1"/>
</dbReference>
<keyword evidence="1" id="KW-0678">Repressor</keyword>